<sequence length="105" mass="12355">MSQAFEDVEKMKKIKEDVRNHEGQVVGITSQYGRKRENRREGTLSEVYDSLFIIVYDQDRKPKERASYSYSDILTENILIHYADQPDPIEEVDEIDVVEIVDEEE</sequence>
<dbReference type="GO" id="GO:0006355">
    <property type="term" value="P:regulation of DNA-templated transcription"/>
    <property type="evidence" value="ECO:0007669"/>
    <property type="project" value="InterPro"/>
</dbReference>
<dbReference type="Pfam" id="PF06257">
    <property type="entry name" value="VEG"/>
    <property type="match status" value="1"/>
</dbReference>
<dbReference type="STRING" id="1859473.BG261_07015"/>
<dbReference type="InterPro" id="IPR009366">
    <property type="entry name" value="Protein_Veg"/>
</dbReference>
<organism evidence="1 2">
    <name type="scientific">Floricoccus tropicus</name>
    <dbReference type="NCBI Taxonomy" id="1859473"/>
    <lineage>
        <taxon>Bacteria</taxon>
        <taxon>Bacillati</taxon>
        <taxon>Bacillota</taxon>
        <taxon>Bacilli</taxon>
        <taxon>Lactobacillales</taxon>
        <taxon>Streptococcaceae</taxon>
        <taxon>Floricoccus</taxon>
    </lineage>
</organism>
<evidence type="ECO:0000313" key="1">
    <source>
        <dbReference type="EMBL" id="OFI48641.1"/>
    </source>
</evidence>
<gene>
    <name evidence="1" type="ORF">BG261_07015</name>
</gene>
<name>A0A1E8GK61_9LACT</name>
<dbReference type="Proteomes" id="UP000178622">
    <property type="component" value="Unassembled WGS sequence"/>
</dbReference>
<dbReference type="PANTHER" id="PTHR40026:SF1">
    <property type="entry name" value="PROTEIN VEG"/>
    <property type="match status" value="1"/>
</dbReference>
<evidence type="ECO:0000313" key="2">
    <source>
        <dbReference type="Proteomes" id="UP000178622"/>
    </source>
</evidence>
<dbReference type="PANTHER" id="PTHR40026">
    <property type="entry name" value="PROTEIN VEG"/>
    <property type="match status" value="1"/>
</dbReference>
<reference evidence="2" key="1">
    <citation type="submission" date="2016-09" db="EMBL/GenBank/DDBJ databases">
        <title>Draft genome sequence of a novel species of the family Streptococcaceae isolated from flowers.</title>
        <authorList>
            <person name="Chuah L.-O."/>
            <person name="Yap K.-P."/>
            <person name="Thong K.L."/>
            <person name="Liong M.T."/>
            <person name="Ahmad R."/>
            <person name="Rusul G."/>
        </authorList>
    </citation>
    <scope>NUCLEOTIDE SEQUENCE [LARGE SCALE GENOMIC DNA]</scope>
    <source>
        <strain evidence="2">DF1</strain>
    </source>
</reference>
<protein>
    <recommendedName>
        <fullName evidence="3">Veg protein</fullName>
    </recommendedName>
</protein>
<keyword evidence="2" id="KW-1185">Reference proteome</keyword>
<dbReference type="AlphaFoldDB" id="A0A1E8GK61"/>
<dbReference type="Gene3D" id="2.30.30.100">
    <property type="match status" value="1"/>
</dbReference>
<dbReference type="RefSeq" id="WP_070793033.1">
    <property type="nucleotide sequence ID" value="NZ_MKIR01000024.1"/>
</dbReference>
<accession>A0A1E8GK61</accession>
<dbReference type="EMBL" id="MKIR01000024">
    <property type="protein sequence ID" value="OFI48641.1"/>
    <property type="molecule type" value="Genomic_DNA"/>
</dbReference>
<proteinExistence type="predicted"/>
<dbReference type="OrthoDB" id="5469at2"/>
<comment type="caution">
    <text evidence="1">The sequence shown here is derived from an EMBL/GenBank/DDBJ whole genome shotgun (WGS) entry which is preliminary data.</text>
</comment>
<evidence type="ECO:0008006" key="3">
    <source>
        <dbReference type="Google" id="ProtNLM"/>
    </source>
</evidence>